<reference evidence="2" key="1">
    <citation type="submission" date="2017-06" db="EMBL/GenBank/DDBJ databases">
        <authorList>
            <person name="Varghese N."/>
            <person name="Submissions S."/>
        </authorList>
    </citation>
    <scope>NUCLEOTIDE SEQUENCE [LARGE SCALE GENOMIC DNA]</scope>
    <source>
        <strain evidence="2">DSM 15668</strain>
    </source>
</reference>
<keyword evidence="2" id="KW-1185">Reference proteome</keyword>
<sequence>MNIEKEIDLLLNLVKEENTLLKKGISSNDTADKLLEINEKKRKLLSRLATLEAKDLEPFKNKLKEIEEINSRNQILLINNMDILEETIKSLIPEEYINTYSSNGKIKGTSSIFGKKV</sequence>
<dbReference type="RefSeq" id="WP_089322669.1">
    <property type="nucleotide sequence ID" value="NZ_FZOB01000003.1"/>
</dbReference>
<evidence type="ECO:0000313" key="2">
    <source>
        <dbReference type="Proteomes" id="UP000198405"/>
    </source>
</evidence>
<evidence type="ECO:0008006" key="3">
    <source>
        <dbReference type="Google" id="ProtNLM"/>
    </source>
</evidence>
<organism evidence="1 2">
    <name type="scientific">Desulfurobacterium atlanticum</name>
    <dbReference type="NCBI Taxonomy" id="240169"/>
    <lineage>
        <taxon>Bacteria</taxon>
        <taxon>Pseudomonadati</taxon>
        <taxon>Aquificota</taxon>
        <taxon>Aquificia</taxon>
        <taxon>Desulfurobacteriales</taxon>
        <taxon>Desulfurobacteriaceae</taxon>
        <taxon>Desulfurobacterium</taxon>
    </lineage>
</organism>
<dbReference type="Proteomes" id="UP000198405">
    <property type="component" value="Unassembled WGS sequence"/>
</dbReference>
<protein>
    <recommendedName>
        <fullName evidence="3">FlgN protein</fullName>
    </recommendedName>
</protein>
<evidence type="ECO:0000313" key="1">
    <source>
        <dbReference type="EMBL" id="SNR70088.1"/>
    </source>
</evidence>
<gene>
    <name evidence="1" type="ORF">SAMN06265340_103123</name>
</gene>
<name>A0A238YH15_9BACT</name>
<dbReference type="AlphaFoldDB" id="A0A238YH15"/>
<accession>A0A238YH15</accession>
<dbReference type="EMBL" id="FZOB01000003">
    <property type="protein sequence ID" value="SNR70088.1"/>
    <property type="molecule type" value="Genomic_DNA"/>
</dbReference>
<proteinExistence type="predicted"/>
<dbReference type="OrthoDB" id="15541at2"/>